<dbReference type="EMBL" id="CP033230">
    <property type="protein sequence ID" value="AYO78310.1"/>
    <property type="molecule type" value="Genomic_DNA"/>
</dbReference>
<evidence type="ECO:0000256" key="1">
    <source>
        <dbReference type="SAM" id="MobiDB-lite"/>
    </source>
</evidence>
<evidence type="ECO:0000313" key="3">
    <source>
        <dbReference type="Proteomes" id="UP000280708"/>
    </source>
</evidence>
<feature type="compositionally biased region" description="Low complexity" evidence="1">
    <location>
        <begin position="850"/>
        <end position="868"/>
    </location>
</feature>
<organism evidence="2 3">
    <name type="scientific">Sphingobium yanoikuyae</name>
    <name type="common">Sphingomonas yanoikuyae</name>
    <dbReference type="NCBI Taxonomy" id="13690"/>
    <lineage>
        <taxon>Bacteria</taxon>
        <taxon>Pseudomonadati</taxon>
        <taxon>Pseudomonadota</taxon>
        <taxon>Alphaproteobacteria</taxon>
        <taxon>Sphingomonadales</taxon>
        <taxon>Sphingomonadaceae</taxon>
        <taxon>Sphingobium</taxon>
    </lineage>
</organism>
<name>A0A3G2USR5_SPHYA</name>
<sequence>MTASFELVTKQNVVQLQSVDLLARYVGTATAEIDGKVAGVAADAQAAQDAAADAAASKVEALDGAATSQAGALVASDQALGWRYGSLAAGAADPDLETGDAFDVWATDGSGRWFSGVKTGPSSAEEIPFSDRATLKVLAVSLFTDLAGRWIPLGMDAVQTSGHSVKGIGAARYVYDAAVDAAYVEDHPRSSVMTANGRGFRIAEDLIDAKMLGARSGQDSAAAIDETMQLAYEMGHSLCTLYGEGSEPYLIEGPGKTDPTDPGSTFQRGVMSLRPDVQIAIWGATLQIKAADHDKNGPTMFGHHRWLWPDLGNAGVLGDFSLDGNMYDPVRNPGGIPFDDGRDGAGVFDEGAVYQFQHGISVYRSSGTITIGRAKCINMRGNGLEIGMANSADNWIAACQIERLDPADIFREALGIYNCRALTIDELIWRGGNGLWVALLNIERHSNDDQVMNIHVGRLIGDFTTGLSPTERTPDITNPAEREAARRMTRRILSISDFYDLFVDNAFDGKGINVTIGELIGVQACLTNYNFANVRIGRCTLSRPHDEDMTGHKLVPENGGSVDAIRCHGVTYDSEGSAIFPSGLYGFSFDAPPRITGHYAHAIWISNYAEILIPDGTIIEGTKQSAVRLDDSSGWCGHVRATNCGLTTARAFAVEVWGAKGPLFVRDPVAIDTRAGASRTMQGAVQLNGASVNHVDVSGARNLNTFGTVPVVNVGDAAVAVGNMDMAAPVHGFSTPVAFATVDSGFEVNGNLRVGDMNGGADTFIEARAPAGFKANLNMSIGEVLEYQLQLTPDGQMQGLQFSDSFVRVDFAIPDGGGINFPSITYDKPLRISGFALWPTAAGTWRTKAAPDPTTDTDGVAVGDQTGA</sequence>
<gene>
    <name evidence="2" type="ORF">EBF16_16295</name>
</gene>
<dbReference type="RefSeq" id="WP_122129817.1">
    <property type="nucleotide sequence ID" value="NZ_CP033230.1"/>
</dbReference>
<evidence type="ECO:0000313" key="2">
    <source>
        <dbReference type="EMBL" id="AYO78310.1"/>
    </source>
</evidence>
<feature type="region of interest" description="Disordered" evidence="1">
    <location>
        <begin position="846"/>
        <end position="868"/>
    </location>
</feature>
<accession>A0A3G2USR5</accession>
<dbReference type="Proteomes" id="UP000280708">
    <property type="component" value="Chromosome"/>
</dbReference>
<protein>
    <submittedName>
        <fullName evidence="2">Uncharacterized protein</fullName>
    </submittedName>
</protein>
<proteinExistence type="predicted"/>
<dbReference type="AlphaFoldDB" id="A0A3G2USR5"/>
<reference evidence="2 3" key="1">
    <citation type="submission" date="2018-10" db="EMBL/GenBank/DDBJ databases">
        <title>Characterization and genome analysis of a novel bacterium Sphingobium yanoikuyae SJTF8 capable of degrading PAHs.</title>
        <authorList>
            <person name="Yin C."/>
            <person name="Xiong W."/>
            <person name="Liang R."/>
        </authorList>
    </citation>
    <scope>NUCLEOTIDE SEQUENCE [LARGE SCALE GENOMIC DNA]</scope>
    <source>
        <strain evidence="2 3">SJTF8</strain>
    </source>
</reference>